<keyword evidence="5" id="KW-0812">Transmembrane</keyword>
<dbReference type="RefSeq" id="WP_390194757.1">
    <property type="nucleotide sequence ID" value="NZ_JBHSDV010000001.1"/>
</dbReference>
<keyword evidence="3 4" id="KW-0472">Membrane</keyword>
<dbReference type="Pfam" id="PF03323">
    <property type="entry name" value="GerA"/>
    <property type="match status" value="1"/>
</dbReference>
<name>A0ABV8VRG0_9BACI</name>
<sequence length="504" mass="55957">MKWKKRTVSSGQKQTTSNAYGNVHFSVQENKEKLEEIFHQSSDIKSREFLIPTASPVLATLIFVDGMVSEENINLQVMTPLLKINSEKINDMFSYIQNEVLTTSNLKIVDTFDEAVKGILAGLTALIVDHCNQMILVNTIQFETRSVEEPDTESTVRGSREGFNEVLTTNTSLIRRRINHQDLLFEDFTIGKLTQTTVRIGYMHNVASQEVVAEVRRRLNHIDTDSILESGYIEQFIEDHPNSIFSTVANSEKADKVCAKILEGRVAILCNNTPFVLTVPHLFVESLQVPEDYYSNKFIASFVRILRLIALFLTLFTPGIFVAASTFHQEMVPTLLLTTMAAAEEKVPFPILLEAILMIFIFQLLREAGVRMPRPIGSAISIVGALVIGESAVQAGLVGAPMVIVVALTAITGFVVTALSNTIVILRFFLLILGGTLGLYGLLLGALIIIAHACSLKSFGVPYMTPIAPIIISEWKDYPLRLSSSLYHHPRSLVKSLARYRGRG</sequence>
<comment type="subcellular location">
    <subcellularLocation>
        <location evidence="4">Cell membrane</location>
    </subcellularLocation>
    <subcellularLocation>
        <location evidence="1">Membrane</location>
        <topology evidence="1">Multi-pass membrane protein</topology>
    </subcellularLocation>
</comment>
<evidence type="ECO:0000256" key="4">
    <source>
        <dbReference type="PIRNR" id="PIRNR005690"/>
    </source>
</evidence>
<feature type="transmembrane region" description="Helical" evidence="5">
    <location>
        <begin position="347"/>
        <end position="365"/>
    </location>
</feature>
<dbReference type="EMBL" id="JBHSDV010000001">
    <property type="protein sequence ID" value="MFC4386284.1"/>
    <property type="molecule type" value="Genomic_DNA"/>
</dbReference>
<accession>A0ABV8VRG0</accession>
<keyword evidence="5" id="KW-1133">Transmembrane helix</keyword>
<reference evidence="7" key="1">
    <citation type="journal article" date="2019" name="Int. J. Syst. Evol. Microbiol.">
        <title>The Global Catalogue of Microorganisms (GCM) 10K type strain sequencing project: providing services to taxonomists for standard genome sequencing and annotation.</title>
        <authorList>
            <consortium name="The Broad Institute Genomics Platform"/>
            <consortium name="The Broad Institute Genome Sequencing Center for Infectious Disease"/>
            <person name="Wu L."/>
            <person name="Ma J."/>
        </authorList>
    </citation>
    <scope>NUCLEOTIDE SEQUENCE [LARGE SCALE GENOMIC DNA]</scope>
    <source>
        <strain evidence="7">KACC 14058</strain>
    </source>
</reference>
<keyword evidence="7" id="KW-1185">Reference proteome</keyword>
<protein>
    <submittedName>
        <fullName evidence="6">Spore germination protein</fullName>
    </submittedName>
</protein>
<evidence type="ECO:0000313" key="6">
    <source>
        <dbReference type="EMBL" id="MFC4386284.1"/>
    </source>
</evidence>
<evidence type="ECO:0000256" key="5">
    <source>
        <dbReference type="SAM" id="Phobius"/>
    </source>
</evidence>
<evidence type="ECO:0000256" key="1">
    <source>
        <dbReference type="ARBA" id="ARBA00004141"/>
    </source>
</evidence>
<dbReference type="InterPro" id="IPR050768">
    <property type="entry name" value="UPF0353/GerABKA_families"/>
</dbReference>
<proteinExistence type="inferred from homology"/>
<organism evidence="6 7">
    <name type="scientific">Gracilibacillus marinus</name>
    <dbReference type="NCBI Taxonomy" id="630535"/>
    <lineage>
        <taxon>Bacteria</taxon>
        <taxon>Bacillati</taxon>
        <taxon>Bacillota</taxon>
        <taxon>Bacilli</taxon>
        <taxon>Bacillales</taxon>
        <taxon>Bacillaceae</taxon>
        <taxon>Gracilibacillus</taxon>
    </lineage>
</organism>
<feature type="transmembrane region" description="Helical" evidence="5">
    <location>
        <begin position="428"/>
        <end position="451"/>
    </location>
</feature>
<feature type="transmembrane region" description="Helical" evidence="5">
    <location>
        <begin position="395"/>
        <end position="416"/>
    </location>
</feature>
<evidence type="ECO:0000313" key="7">
    <source>
        <dbReference type="Proteomes" id="UP001595880"/>
    </source>
</evidence>
<feature type="transmembrane region" description="Helical" evidence="5">
    <location>
        <begin position="372"/>
        <end position="389"/>
    </location>
</feature>
<comment type="similarity">
    <text evidence="2 4">Belongs to the GerABKA family.</text>
</comment>
<comment type="caution">
    <text evidence="6">The sequence shown here is derived from an EMBL/GenBank/DDBJ whole genome shotgun (WGS) entry which is preliminary data.</text>
</comment>
<dbReference type="Proteomes" id="UP001595880">
    <property type="component" value="Unassembled WGS sequence"/>
</dbReference>
<dbReference type="PIRSF" id="PIRSF005690">
    <property type="entry name" value="GerBA"/>
    <property type="match status" value="1"/>
</dbReference>
<feature type="transmembrane region" description="Helical" evidence="5">
    <location>
        <begin position="305"/>
        <end position="327"/>
    </location>
</feature>
<dbReference type="PANTHER" id="PTHR22550">
    <property type="entry name" value="SPORE GERMINATION PROTEIN"/>
    <property type="match status" value="1"/>
</dbReference>
<evidence type="ECO:0000256" key="3">
    <source>
        <dbReference type="ARBA" id="ARBA00023136"/>
    </source>
</evidence>
<dbReference type="InterPro" id="IPR004995">
    <property type="entry name" value="Spore_Ger"/>
</dbReference>
<dbReference type="PANTHER" id="PTHR22550:SF5">
    <property type="entry name" value="LEUCINE ZIPPER PROTEIN 4"/>
    <property type="match status" value="1"/>
</dbReference>
<evidence type="ECO:0000256" key="2">
    <source>
        <dbReference type="ARBA" id="ARBA00005278"/>
    </source>
</evidence>
<gene>
    <name evidence="6" type="ORF">ACFOZ1_00545</name>
</gene>